<evidence type="ECO:0000313" key="9">
    <source>
        <dbReference type="EMBL" id="VFK04603.1"/>
    </source>
</evidence>
<dbReference type="GO" id="GO:0034023">
    <property type="term" value="F:5-(carboxyamino)imidazole ribonucleotide mutase activity"/>
    <property type="evidence" value="ECO:0007669"/>
    <property type="project" value="UniProtKB-UniRule"/>
</dbReference>
<dbReference type="InterPro" id="IPR033747">
    <property type="entry name" value="PurE_ClassI"/>
</dbReference>
<feature type="binding site" evidence="3 5">
    <location>
        <position position="17"/>
    </location>
    <ligand>
        <name>substrate</name>
    </ligand>
</feature>
<feature type="domain" description="PurE" evidence="6">
    <location>
        <begin position="6"/>
        <end position="157"/>
    </location>
</feature>
<evidence type="ECO:0000256" key="2">
    <source>
        <dbReference type="ARBA" id="ARBA00023235"/>
    </source>
</evidence>
<accession>A0A450VIG3</accession>
<organism evidence="9">
    <name type="scientific">Candidatus Kentrum eta</name>
    <dbReference type="NCBI Taxonomy" id="2126337"/>
    <lineage>
        <taxon>Bacteria</taxon>
        <taxon>Pseudomonadati</taxon>
        <taxon>Pseudomonadota</taxon>
        <taxon>Gammaproteobacteria</taxon>
        <taxon>Candidatus Kentrum</taxon>
    </lineage>
</organism>
<feature type="binding site" evidence="3 5">
    <location>
        <position position="14"/>
    </location>
    <ligand>
        <name>substrate</name>
    </ligand>
</feature>
<dbReference type="NCBIfam" id="TIGR01162">
    <property type="entry name" value="purE"/>
    <property type="match status" value="1"/>
</dbReference>
<keyword evidence="1 3" id="KW-0658">Purine biosynthesis</keyword>
<protein>
    <recommendedName>
        <fullName evidence="3 4">N5-carboxyaminoimidazole ribonucleotide mutase</fullName>
        <shortName evidence="3 4">N5-CAIR mutase</shortName>
        <ecNumber evidence="3 4">5.4.99.18</ecNumber>
    </recommendedName>
    <alternativeName>
        <fullName evidence="3">5-(carboxyamino)imidazole ribonucleotide mutase</fullName>
    </alternativeName>
</protein>
<dbReference type="Pfam" id="PF00731">
    <property type="entry name" value="AIRC"/>
    <property type="match status" value="1"/>
</dbReference>
<evidence type="ECO:0000313" key="8">
    <source>
        <dbReference type="EMBL" id="VFJ99290.1"/>
    </source>
</evidence>
<evidence type="ECO:0000256" key="3">
    <source>
        <dbReference type="HAMAP-Rule" id="MF_01929"/>
    </source>
</evidence>
<dbReference type="UniPathway" id="UPA00074">
    <property type="reaction ID" value="UER00943"/>
</dbReference>
<dbReference type="PANTHER" id="PTHR23046">
    <property type="entry name" value="PHOSPHORIBOSYLAMINOIMIDAZOLE CARBOXYLASE CATALYTIC SUBUNIT"/>
    <property type="match status" value="1"/>
</dbReference>
<dbReference type="EMBL" id="CAADFG010000154">
    <property type="protein sequence ID" value="VFJ99106.1"/>
    <property type="molecule type" value="Genomic_DNA"/>
</dbReference>
<dbReference type="EMBL" id="CAADFJ010000192">
    <property type="protein sequence ID" value="VFK04603.1"/>
    <property type="molecule type" value="Genomic_DNA"/>
</dbReference>
<feature type="binding site" evidence="3 5">
    <location>
        <position position="44"/>
    </location>
    <ligand>
        <name>substrate</name>
    </ligand>
</feature>
<dbReference type="Gene3D" id="3.40.50.1970">
    <property type="match status" value="1"/>
</dbReference>
<dbReference type="PANTHER" id="PTHR23046:SF2">
    <property type="entry name" value="PHOSPHORIBOSYLAMINOIMIDAZOLE CARBOXYLASE"/>
    <property type="match status" value="1"/>
</dbReference>
<dbReference type="InterPro" id="IPR000031">
    <property type="entry name" value="PurE_dom"/>
</dbReference>
<dbReference type="EC" id="5.4.99.18" evidence="3 4"/>
<dbReference type="EMBL" id="CAADFI010000155">
    <property type="protein sequence ID" value="VFJ99290.1"/>
    <property type="molecule type" value="Genomic_DNA"/>
</dbReference>
<dbReference type="GO" id="GO:0006189">
    <property type="term" value="P:'de novo' IMP biosynthetic process"/>
    <property type="evidence" value="ECO:0007669"/>
    <property type="project" value="UniProtKB-UniRule"/>
</dbReference>
<evidence type="ECO:0000259" key="6">
    <source>
        <dbReference type="SMART" id="SM01001"/>
    </source>
</evidence>
<name>A0A450VIG3_9GAMM</name>
<dbReference type="SUPFAM" id="SSF52255">
    <property type="entry name" value="N5-CAIR mutase (phosphoribosylaminoimidazole carboxylase, PurE)"/>
    <property type="match status" value="1"/>
</dbReference>
<evidence type="ECO:0000256" key="5">
    <source>
        <dbReference type="PIRSR" id="PIRSR001338-1"/>
    </source>
</evidence>
<proteinExistence type="inferred from homology"/>
<dbReference type="AlphaFoldDB" id="A0A450VIG3"/>
<gene>
    <name evidence="3" type="primary">purE</name>
    <name evidence="7" type="ORF">BECKH772A_GA0070896_101544</name>
    <name evidence="8" type="ORF">BECKH772B_GA0070898_101555</name>
    <name evidence="9" type="ORF">BECKH772C_GA0070978_101923</name>
</gene>
<comment type="catalytic activity">
    <reaction evidence="3 4">
        <text>5-carboxyamino-1-(5-phospho-D-ribosyl)imidazole + H(+) = 5-amino-1-(5-phospho-D-ribosyl)imidazole-4-carboxylate</text>
        <dbReference type="Rhea" id="RHEA:13193"/>
        <dbReference type="ChEBI" id="CHEBI:15378"/>
        <dbReference type="ChEBI" id="CHEBI:58730"/>
        <dbReference type="ChEBI" id="CHEBI:77657"/>
        <dbReference type="EC" id="5.4.99.18"/>
    </reaction>
</comment>
<dbReference type="PIRSF" id="PIRSF001338">
    <property type="entry name" value="AIR_carboxylase"/>
    <property type="match status" value="1"/>
</dbReference>
<dbReference type="SMART" id="SM01001">
    <property type="entry name" value="AIRC"/>
    <property type="match status" value="1"/>
</dbReference>
<comment type="pathway">
    <text evidence="3 4">Purine metabolism; IMP biosynthesis via de novo pathway; 5-amino-1-(5-phospho-D-ribosyl)imidazole-4-carboxylate from 5-amino-1-(5-phospho-D-ribosyl)imidazole (N5-CAIR route): step 2/2.</text>
</comment>
<sequence>MTTKKDFVALLMGSDSDLPMLQGARDVLTQLGIPFELKITSAHRTPEATRRYVQEADERGCAVFIAAAGLAAHLAGAVAALTCKPVIGIPIETGPLNGIDALLSTVQMPGGIPVATVAIGKAGAKNAAYLAAQILALSDPELSDRLWAARRANAEDIQEKDARLRQGKGS</sequence>
<comment type="similarity">
    <text evidence="3">Belongs to the AIR carboxylase family. Class I subfamily.</text>
</comment>
<evidence type="ECO:0000256" key="4">
    <source>
        <dbReference type="PIRNR" id="PIRNR001338"/>
    </source>
</evidence>
<evidence type="ECO:0000313" key="7">
    <source>
        <dbReference type="EMBL" id="VFJ99106.1"/>
    </source>
</evidence>
<dbReference type="InterPro" id="IPR024694">
    <property type="entry name" value="PurE_prokaryotes"/>
</dbReference>
<comment type="function">
    <text evidence="3 4">Catalyzes the conversion of N5-carboxyaminoimidazole ribonucleotide (N5-CAIR) to 4-carboxy-5-aminoimidazole ribonucleotide (CAIR).</text>
</comment>
<reference evidence="9" key="1">
    <citation type="submission" date="2019-02" db="EMBL/GenBank/DDBJ databases">
        <authorList>
            <person name="Gruber-Vodicka R. H."/>
            <person name="Seah K. B. B."/>
        </authorList>
    </citation>
    <scope>NUCLEOTIDE SEQUENCE</scope>
    <source>
        <strain evidence="9">BECK_SA2B12</strain>
        <strain evidence="7">BECK_SA2B15</strain>
        <strain evidence="8">BECK_SA2B20</strain>
    </source>
</reference>
<evidence type="ECO:0000256" key="1">
    <source>
        <dbReference type="ARBA" id="ARBA00022755"/>
    </source>
</evidence>
<keyword evidence="2 3" id="KW-0413">Isomerase</keyword>
<dbReference type="HAMAP" id="MF_01929">
    <property type="entry name" value="PurE_classI"/>
    <property type="match status" value="1"/>
</dbReference>